<dbReference type="Proteomes" id="UP000094291">
    <property type="component" value="Unassembled WGS sequence"/>
</dbReference>
<comment type="caution">
    <text evidence="1">The sequence shown here is derived from an EMBL/GenBank/DDBJ whole genome shotgun (WGS) entry which is preliminary data.</text>
</comment>
<organism evidence="1 2">
    <name type="scientific">Terasakiispira papahanaumokuakeensis</name>
    <dbReference type="NCBI Taxonomy" id="197479"/>
    <lineage>
        <taxon>Bacteria</taxon>
        <taxon>Pseudomonadati</taxon>
        <taxon>Pseudomonadota</taxon>
        <taxon>Gammaproteobacteria</taxon>
        <taxon>Oceanospirillales</taxon>
        <taxon>Terasakiispira</taxon>
    </lineage>
</organism>
<gene>
    <name evidence="1" type="ORF">BFW38_06145</name>
</gene>
<proteinExistence type="predicted"/>
<name>A0A1E2V872_9GAMM</name>
<evidence type="ECO:0000313" key="2">
    <source>
        <dbReference type="Proteomes" id="UP000094291"/>
    </source>
</evidence>
<evidence type="ECO:0000313" key="1">
    <source>
        <dbReference type="EMBL" id="ODC03187.1"/>
    </source>
</evidence>
<sequence length="134" mass="14036">MVFGIAAVALSATSMAQGRYEVDQGAVGNMHTASIQSLVAEGQSQAMAEQIQRSEADHAYGTLPETQVKSLVAEGQSGALAELTLKSAQQDAAYIERTSTQDPAMQNASASQDALNDLVSEGHSAAQQDHIENM</sequence>
<dbReference type="AlphaFoldDB" id="A0A1E2V872"/>
<keyword evidence="2" id="KW-1185">Reference proteome</keyword>
<dbReference type="EMBL" id="MDTQ01000001">
    <property type="protein sequence ID" value="ODC03187.1"/>
    <property type="molecule type" value="Genomic_DNA"/>
</dbReference>
<reference evidence="1 2" key="1">
    <citation type="submission" date="2016-08" db="EMBL/GenBank/DDBJ databases">
        <authorList>
            <person name="Seilhamer J.J."/>
        </authorList>
    </citation>
    <scope>NUCLEOTIDE SEQUENCE [LARGE SCALE GENOMIC DNA]</scope>
    <source>
        <strain evidence="1 2">PH27A</strain>
    </source>
</reference>
<accession>A0A1E2V872</accession>
<protein>
    <submittedName>
        <fullName evidence="1">Uncharacterized protein</fullName>
    </submittedName>
</protein>